<proteinExistence type="inferred from homology"/>
<sequence>MCNTLDAQTLQTLKSILSNDSILYEGTEEYEAANSSYFSAFANEVKPALILKPQTTEQVQQLIRALRQHPDSGDCGIAIRGGGHNPSGRAANVQGGITVDMRDFKGVSLNQDKSIVSIRAGETWSSVYQELEKFNITTTGARASRVGVTGFILGGGLSIFSTQTGFACDSVTEFEIVMPSGDIIYANSEQHTELWTALKGGLNNFGIVTSFKMKTFESKDIWGGVTFYLPTAFPDLMQRACDFVFQDMDPNTHVMCSAGYGYGHQGATCVMYHTLGDSGSPSLQPFITLEPQIKDMSTMRVSTHSSFSDELSNFSQNGVRQFWASITIKPDIALMKTFYEMWQQALDAIQDASGLTFTLGFHALTKTLLSNSKAAGGNAMNIPAEDGPLFIVLINPTWSMPSDDQRILARVHELVDELKRTASAEGLLHRYIFTNYAREGDEVIHGYGEESTSKLREITKRYDPEGWWQRQVSGAFKLPSEGI</sequence>
<dbReference type="InterPro" id="IPR006094">
    <property type="entry name" value="Oxid_FAD_bind_N"/>
</dbReference>
<dbReference type="OrthoDB" id="2151789at2759"/>
<evidence type="ECO:0000256" key="2">
    <source>
        <dbReference type="ARBA" id="ARBA00022630"/>
    </source>
</evidence>
<dbReference type="InterPro" id="IPR050416">
    <property type="entry name" value="FAD-linked_Oxidoreductase"/>
</dbReference>
<name>A0A8K0SRF3_9HYPO</name>
<keyword evidence="4" id="KW-0560">Oxidoreductase</keyword>
<organism evidence="6 7">
    <name type="scientific">Stachybotrys elegans</name>
    <dbReference type="NCBI Taxonomy" id="80388"/>
    <lineage>
        <taxon>Eukaryota</taxon>
        <taxon>Fungi</taxon>
        <taxon>Dikarya</taxon>
        <taxon>Ascomycota</taxon>
        <taxon>Pezizomycotina</taxon>
        <taxon>Sordariomycetes</taxon>
        <taxon>Hypocreomycetidae</taxon>
        <taxon>Hypocreales</taxon>
        <taxon>Stachybotryaceae</taxon>
        <taxon>Stachybotrys</taxon>
    </lineage>
</organism>
<accession>A0A8K0SRF3</accession>
<evidence type="ECO:0000256" key="1">
    <source>
        <dbReference type="ARBA" id="ARBA00005466"/>
    </source>
</evidence>
<dbReference type="GO" id="GO:0071949">
    <property type="term" value="F:FAD binding"/>
    <property type="evidence" value="ECO:0007669"/>
    <property type="project" value="InterPro"/>
</dbReference>
<keyword evidence="7" id="KW-1185">Reference proteome</keyword>
<keyword evidence="2" id="KW-0285">Flavoprotein</keyword>
<comment type="similarity">
    <text evidence="1">Belongs to the oxygen-dependent FAD-linked oxidoreductase family.</text>
</comment>
<dbReference type="Pfam" id="PF01565">
    <property type="entry name" value="FAD_binding_4"/>
    <property type="match status" value="1"/>
</dbReference>
<dbReference type="GO" id="GO:0016491">
    <property type="term" value="F:oxidoreductase activity"/>
    <property type="evidence" value="ECO:0007669"/>
    <property type="project" value="UniProtKB-KW"/>
</dbReference>
<protein>
    <recommendedName>
        <fullName evidence="5">FAD-binding PCMH-type domain-containing protein</fullName>
    </recommendedName>
</protein>
<comment type="caution">
    <text evidence="6">The sequence shown here is derived from an EMBL/GenBank/DDBJ whole genome shotgun (WGS) entry which is preliminary data.</text>
</comment>
<keyword evidence="3" id="KW-0274">FAD</keyword>
<evidence type="ECO:0000256" key="4">
    <source>
        <dbReference type="ARBA" id="ARBA00023002"/>
    </source>
</evidence>
<evidence type="ECO:0000256" key="3">
    <source>
        <dbReference type="ARBA" id="ARBA00022827"/>
    </source>
</evidence>
<dbReference type="Gene3D" id="3.40.462.20">
    <property type="match status" value="1"/>
</dbReference>
<dbReference type="InterPro" id="IPR036318">
    <property type="entry name" value="FAD-bd_PCMH-like_sf"/>
</dbReference>
<evidence type="ECO:0000313" key="7">
    <source>
        <dbReference type="Proteomes" id="UP000813444"/>
    </source>
</evidence>
<evidence type="ECO:0000259" key="5">
    <source>
        <dbReference type="PROSITE" id="PS51387"/>
    </source>
</evidence>
<gene>
    <name evidence="6" type="ORF">B0I35DRAFT_460820</name>
</gene>
<dbReference type="SUPFAM" id="SSF56176">
    <property type="entry name" value="FAD-binding/transporter-associated domain-like"/>
    <property type="match status" value="1"/>
</dbReference>
<dbReference type="InterPro" id="IPR016167">
    <property type="entry name" value="FAD-bd_PCMH_sub1"/>
</dbReference>
<dbReference type="AlphaFoldDB" id="A0A8K0SRF3"/>
<reference evidence="6" key="1">
    <citation type="journal article" date="2021" name="Nat. Commun.">
        <title>Genetic determinants of endophytism in the Arabidopsis root mycobiome.</title>
        <authorList>
            <person name="Mesny F."/>
            <person name="Miyauchi S."/>
            <person name="Thiergart T."/>
            <person name="Pickel B."/>
            <person name="Atanasova L."/>
            <person name="Karlsson M."/>
            <person name="Huettel B."/>
            <person name="Barry K.W."/>
            <person name="Haridas S."/>
            <person name="Chen C."/>
            <person name="Bauer D."/>
            <person name="Andreopoulos W."/>
            <person name="Pangilinan J."/>
            <person name="LaButti K."/>
            <person name="Riley R."/>
            <person name="Lipzen A."/>
            <person name="Clum A."/>
            <person name="Drula E."/>
            <person name="Henrissat B."/>
            <person name="Kohler A."/>
            <person name="Grigoriev I.V."/>
            <person name="Martin F.M."/>
            <person name="Hacquard S."/>
        </authorList>
    </citation>
    <scope>NUCLEOTIDE SEQUENCE</scope>
    <source>
        <strain evidence="6">MPI-CAGE-CH-0235</strain>
    </source>
</reference>
<dbReference type="InterPro" id="IPR016166">
    <property type="entry name" value="FAD-bd_PCMH"/>
</dbReference>
<dbReference type="PROSITE" id="PS51387">
    <property type="entry name" value="FAD_PCMH"/>
    <property type="match status" value="1"/>
</dbReference>
<dbReference type="Gene3D" id="3.30.43.10">
    <property type="entry name" value="Uridine Diphospho-n-acetylenolpyruvylglucosamine Reductase, domain 2"/>
    <property type="match status" value="1"/>
</dbReference>
<dbReference type="PANTHER" id="PTHR42973">
    <property type="entry name" value="BINDING OXIDOREDUCTASE, PUTATIVE (AFU_ORTHOLOGUE AFUA_1G17690)-RELATED"/>
    <property type="match status" value="1"/>
</dbReference>
<dbReference type="Proteomes" id="UP000813444">
    <property type="component" value="Unassembled WGS sequence"/>
</dbReference>
<dbReference type="EMBL" id="JAGPNK010000007">
    <property type="protein sequence ID" value="KAH7318407.1"/>
    <property type="molecule type" value="Genomic_DNA"/>
</dbReference>
<feature type="domain" description="FAD-binding PCMH-type" evidence="5">
    <location>
        <begin position="43"/>
        <end position="218"/>
    </location>
</feature>
<dbReference type="Gene3D" id="3.30.465.10">
    <property type="match status" value="1"/>
</dbReference>
<evidence type="ECO:0000313" key="6">
    <source>
        <dbReference type="EMBL" id="KAH7318407.1"/>
    </source>
</evidence>
<dbReference type="PANTHER" id="PTHR42973:SF22">
    <property type="entry name" value="FAD-BINDING PCMH-TYPE DOMAIN-CONTAINING PROTEIN-RELATED"/>
    <property type="match status" value="1"/>
</dbReference>
<dbReference type="InterPro" id="IPR016169">
    <property type="entry name" value="FAD-bd_PCMH_sub2"/>
</dbReference>